<feature type="region of interest" description="Disordered" evidence="1">
    <location>
        <begin position="346"/>
        <end position="381"/>
    </location>
</feature>
<dbReference type="InterPro" id="IPR040676">
    <property type="entry name" value="DUF5641"/>
</dbReference>
<evidence type="ECO:0000259" key="2">
    <source>
        <dbReference type="PROSITE" id="PS50994"/>
    </source>
</evidence>
<feature type="compositionally biased region" description="Polar residues" evidence="1">
    <location>
        <begin position="347"/>
        <end position="381"/>
    </location>
</feature>
<protein>
    <recommendedName>
        <fullName evidence="2">Integrase catalytic domain-containing protein</fullName>
    </recommendedName>
</protein>
<dbReference type="PANTHER" id="PTHR47331">
    <property type="entry name" value="PHD-TYPE DOMAIN-CONTAINING PROTEIN"/>
    <property type="match status" value="1"/>
</dbReference>
<dbReference type="EnsemblMetazoa" id="AALFPA23_003041.R3191">
    <property type="protein sequence ID" value="AALFPA23_003041.P3191"/>
    <property type="gene ID" value="AALFPA23_003041"/>
</dbReference>
<keyword evidence="4" id="KW-1185">Reference proteome</keyword>
<feature type="compositionally biased region" description="Polar residues" evidence="1">
    <location>
        <begin position="457"/>
        <end position="484"/>
    </location>
</feature>
<dbReference type="SUPFAM" id="SSF56672">
    <property type="entry name" value="DNA/RNA polymerases"/>
    <property type="match status" value="1"/>
</dbReference>
<feature type="region of interest" description="Disordered" evidence="1">
    <location>
        <begin position="454"/>
        <end position="491"/>
    </location>
</feature>
<sequence length="1800" mass="203678">MSESETPRVVVPIPRRNILSALTGDDDRNQVPTIAQQKIAKQAAEQRRIMEQKLEPLSDRRNLLIEKLLRINESVKQDDVNIHLLRLHLDTLRRCSDEYEKIHSEMSVIIPKENREEHRQEYVKFERMHDQLYVVVQTKIAKFGEAEAKPPSAVFPAVPQPVYVQAPAPQLHAPFPRFNGDPVNWYSFKSLFQSIMSKYPQETPAMKILHLRNSLDGDAKDKIDQEVINSNDYSLAWNILENAYEDKRLIMDTHIDAILDIPKVTKDNRGKSITKLVDICTKHTEALSSHGFKVEGLAELLLVNVFYKKLDRETQEQWELELGAGDLPVFSEFMDFLRERGRVLVRTSHSQHQGPQQGAVQSQSKQRQPFSQRPTLQNASKSFVQTTKESCPCCKSDHSIYRCSKFQNQSTSERKSVVTKSNLCYNCLKGNHRVLDCPSDHVCKVQGCGRKHHSLLHPSNNTDGSTATKSTKVADPKTNQQQTVPDRAQPEDTIVPDAPSANTLCGHTVAVKRHVLLSTAEVFVTGYGGSTIKSRALLDSGSDSHIITERLASQLKLKLERIDLPINGLNDIQTNVKHLVSTTIRSRFDTKSRYDLDFLVVPRVTSNIPAVEIDVSSLSLPSTLPLADSSFHTPGEIDLILGNEIFFDLVKGGQVKLGNSSAVLVETELGWVVAGSVHTRNPKQFSRVCQFNRFEEELNRTLTKFWEVESVPSEGMLTKTETDVEEHFNQTHNRDEQGRYQVRLPFNELKDRLGDSYELAKKRFDRLKVALDRNPDKREQYEQFMAEYEQLGHMKEVESVDEKGYYIPHHAVYKATSSTTKTRVVFDASAKTTSGVSLNDTISVGPTVQSDLLTIILRFCTHEVVLTADIPKMYRQIRMYPEDCRFQRILWRNANGEEPTFELQTVTYGVASSPHHATRALMQLTRDEGQEFPLAANVIEKDSYIDDFLTGGESVETVITVYHQLSALLAKGGIGVHKFCSNSPDVLNVIPEHLHEKQVNFEEGGVNDTIKALGLIWNPTDDYFGFHVNRSENRISTTKRTVLSDIGRLFDPLGFLGPIMTTAKLLMQDVWRIGLDWDEALPDELLQSWRSFQEQLPSVNQIRKRRLVIPAGSRRVELHGFSDASMRAYGAVLYIRSIAEDGSVNVDLVASKSRVAPLKSLTIPRLELCGARLLAELTGKVVSAMNVQFDEVKLWCDSQIVLCWLKKSPAALNVFVANRVAAILESTNIHQWQYVRSECNPADVISRGEYPENLLQNKLWWTGSPLLWQPYVKAAAPKPLDESAIPELKQAKVLTTTSAKPNDQFNRMSHYRKLLRAWVYVRRFLTPRRTHPLSTPITADEVFVAESAVIRMLQEEVFGDLLRTLQHTPVKRHNLSNLAPFVAEDGLIRVGGRLKYSAIPYDGKHQVLLPEKHHLTVILLRRLHEDHSHVGPNGLLAIVRERYWPLRAKTAIKKIIASCQLCAKHRPVLGSQLMGNLPEPRVNPAPVFSKVGVDYAGPFQLRLSLRSPKTYKAYVLVFICMAVKAIHMELVSSLTTEHFIAALHRFASRRGLPSDVFSDNGTSFVGANHELAALRELFEEEQHRRKLAEFCSSKGIRWHFIPPRSPHFGGVWEAGVKSMKFHFKRVIGETRLTYEEMTTFLAQTEAILNSRPLCPLSDDPNDTTILTPSHFLIGRSAVALPEPSYTDEKVGRLSRYEHLQQMMQHLWGRWSSEYLHHLQTRQKWHTGDVKHFKVGALVLLLDENLPPQQWRRGRIIATHPGGDGAIRVVTVKTTSGEFKRSVTKIAVLPSVESADSTGGE</sequence>
<evidence type="ECO:0000313" key="4">
    <source>
        <dbReference type="Proteomes" id="UP000069940"/>
    </source>
</evidence>
<evidence type="ECO:0000313" key="3">
    <source>
        <dbReference type="EnsemblMetazoa" id="AALFPA23_003041.P3191"/>
    </source>
</evidence>
<dbReference type="InterPro" id="IPR005312">
    <property type="entry name" value="DUF1759"/>
</dbReference>
<organism evidence="3 4">
    <name type="scientific">Aedes albopictus</name>
    <name type="common">Asian tiger mosquito</name>
    <name type="synonym">Stegomyia albopicta</name>
    <dbReference type="NCBI Taxonomy" id="7160"/>
    <lineage>
        <taxon>Eukaryota</taxon>
        <taxon>Metazoa</taxon>
        <taxon>Ecdysozoa</taxon>
        <taxon>Arthropoda</taxon>
        <taxon>Hexapoda</taxon>
        <taxon>Insecta</taxon>
        <taxon>Pterygota</taxon>
        <taxon>Neoptera</taxon>
        <taxon>Endopterygota</taxon>
        <taxon>Diptera</taxon>
        <taxon>Nematocera</taxon>
        <taxon>Culicoidea</taxon>
        <taxon>Culicidae</taxon>
        <taxon>Culicinae</taxon>
        <taxon>Aedini</taxon>
        <taxon>Aedes</taxon>
        <taxon>Stegomyia</taxon>
    </lineage>
</organism>
<dbReference type="Gene3D" id="1.10.340.70">
    <property type="match status" value="1"/>
</dbReference>
<dbReference type="RefSeq" id="XP_062708053.1">
    <property type="nucleotide sequence ID" value="XM_062852069.1"/>
</dbReference>
<dbReference type="GeneID" id="115267196"/>
<dbReference type="Pfam" id="PF05380">
    <property type="entry name" value="Peptidase_A17"/>
    <property type="match status" value="1"/>
</dbReference>
<dbReference type="InterPro" id="IPR041588">
    <property type="entry name" value="Integrase_H2C2"/>
</dbReference>
<dbReference type="Pfam" id="PF17921">
    <property type="entry name" value="Integrase_H2C2"/>
    <property type="match status" value="1"/>
</dbReference>
<dbReference type="InterPro" id="IPR036397">
    <property type="entry name" value="RNaseH_sf"/>
</dbReference>
<dbReference type="SUPFAM" id="SSF53098">
    <property type="entry name" value="Ribonuclease H-like"/>
    <property type="match status" value="1"/>
</dbReference>
<dbReference type="PANTHER" id="PTHR47331:SF5">
    <property type="entry name" value="RIBONUCLEASE H"/>
    <property type="match status" value="1"/>
</dbReference>
<reference evidence="3" key="2">
    <citation type="submission" date="2025-05" db="UniProtKB">
        <authorList>
            <consortium name="EnsemblMetazoa"/>
        </authorList>
    </citation>
    <scope>IDENTIFICATION</scope>
    <source>
        <strain evidence="3">Foshan</strain>
    </source>
</reference>
<proteinExistence type="predicted"/>
<name>A0ABM1XUP0_AEDAL</name>
<dbReference type="InterPro" id="IPR001584">
    <property type="entry name" value="Integrase_cat-core"/>
</dbReference>
<dbReference type="Pfam" id="PF18701">
    <property type="entry name" value="DUF5641"/>
    <property type="match status" value="1"/>
</dbReference>
<dbReference type="PROSITE" id="PS50994">
    <property type="entry name" value="INTEGRASE"/>
    <property type="match status" value="1"/>
</dbReference>
<accession>A0ABM1XUP0</accession>
<evidence type="ECO:0000256" key="1">
    <source>
        <dbReference type="SAM" id="MobiDB-lite"/>
    </source>
</evidence>
<dbReference type="Gene3D" id="3.30.420.10">
    <property type="entry name" value="Ribonuclease H-like superfamily/Ribonuclease H"/>
    <property type="match status" value="1"/>
</dbReference>
<dbReference type="InterPro" id="IPR043502">
    <property type="entry name" value="DNA/RNA_pol_sf"/>
</dbReference>
<feature type="domain" description="Integrase catalytic" evidence="2">
    <location>
        <begin position="1482"/>
        <end position="1676"/>
    </location>
</feature>
<dbReference type="InterPro" id="IPR012337">
    <property type="entry name" value="RNaseH-like_sf"/>
</dbReference>
<reference evidence="4" key="1">
    <citation type="journal article" date="2015" name="Proc. Natl. Acad. Sci. U.S.A.">
        <title>Genome sequence of the Asian Tiger mosquito, Aedes albopictus, reveals insights into its biology, genetics, and evolution.</title>
        <authorList>
            <person name="Chen X.G."/>
            <person name="Jiang X."/>
            <person name="Gu J."/>
            <person name="Xu M."/>
            <person name="Wu Y."/>
            <person name="Deng Y."/>
            <person name="Zhang C."/>
            <person name="Bonizzoni M."/>
            <person name="Dermauw W."/>
            <person name="Vontas J."/>
            <person name="Armbruster P."/>
            <person name="Huang X."/>
            <person name="Yang Y."/>
            <person name="Zhang H."/>
            <person name="He W."/>
            <person name="Peng H."/>
            <person name="Liu Y."/>
            <person name="Wu K."/>
            <person name="Chen J."/>
            <person name="Lirakis M."/>
            <person name="Topalis P."/>
            <person name="Van Leeuwen T."/>
            <person name="Hall A.B."/>
            <person name="Jiang X."/>
            <person name="Thorpe C."/>
            <person name="Mueller R.L."/>
            <person name="Sun C."/>
            <person name="Waterhouse R.M."/>
            <person name="Yan G."/>
            <person name="Tu Z.J."/>
            <person name="Fang X."/>
            <person name="James A.A."/>
        </authorList>
    </citation>
    <scope>NUCLEOTIDE SEQUENCE [LARGE SCALE GENOMIC DNA]</scope>
    <source>
        <strain evidence="4">Foshan</strain>
    </source>
</reference>
<dbReference type="Pfam" id="PF03564">
    <property type="entry name" value="DUF1759"/>
    <property type="match status" value="1"/>
</dbReference>
<dbReference type="InterPro" id="IPR008042">
    <property type="entry name" value="Retrotrans_Pao"/>
</dbReference>
<dbReference type="Proteomes" id="UP000069940">
    <property type="component" value="Unassembled WGS sequence"/>
</dbReference>